<gene>
    <name evidence="2" type="ORF">PIB30_050183</name>
</gene>
<comment type="similarity">
    <text evidence="1">Belongs to the FHY3/FAR1 family.</text>
</comment>
<proteinExistence type="inferred from homology"/>
<comment type="subcellular location">
    <subcellularLocation>
        <location evidence="1">Nucleus</location>
    </subcellularLocation>
</comment>
<name>A0ABU6SHH3_9FABA</name>
<comment type="function">
    <text evidence="1">Putative transcription activator involved in regulating light control of development.</text>
</comment>
<evidence type="ECO:0000313" key="3">
    <source>
        <dbReference type="Proteomes" id="UP001341840"/>
    </source>
</evidence>
<dbReference type="Proteomes" id="UP001341840">
    <property type="component" value="Unassembled WGS sequence"/>
</dbReference>
<protein>
    <recommendedName>
        <fullName evidence="1">Protein FAR1-RELATED SEQUENCE</fullName>
    </recommendedName>
</protein>
<keyword evidence="3" id="KW-1185">Reference proteome</keyword>
<keyword evidence="1" id="KW-0539">Nucleus</keyword>
<dbReference type="PANTHER" id="PTHR31669">
    <property type="entry name" value="PROTEIN FAR1-RELATED SEQUENCE 10-RELATED"/>
    <property type="match status" value="1"/>
</dbReference>
<keyword evidence="1" id="KW-0479">Metal-binding</keyword>
<keyword evidence="1" id="KW-0863">Zinc-finger</keyword>
<accession>A0ABU6SHH3</accession>
<evidence type="ECO:0000256" key="1">
    <source>
        <dbReference type="RuleBase" id="RU367018"/>
    </source>
</evidence>
<evidence type="ECO:0000313" key="2">
    <source>
        <dbReference type="EMBL" id="MED6135819.1"/>
    </source>
</evidence>
<comment type="caution">
    <text evidence="2">The sequence shown here is derived from an EMBL/GenBank/DDBJ whole genome shotgun (WGS) entry which is preliminary data.</text>
</comment>
<dbReference type="PANTHER" id="PTHR31669:SF283">
    <property type="entry name" value="PROTEIN FAR1-RELATED SEQUENCE"/>
    <property type="match status" value="1"/>
</dbReference>
<reference evidence="2 3" key="1">
    <citation type="journal article" date="2023" name="Plants (Basel)">
        <title>Bridging the Gap: Combining Genomics and Transcriptomics Approaches to Understand Stylosanthes scabra, an Orphan Legume from the Brazilian Caatinga.</title>
        <authorList>
            <person name="Ferreira-Neto J.R.C."/>
            <person name="da Silva M.D."/>
            <person name="Binneck E."/>
            <person name="de Melo N.F."/>
            <person name="da Silva R.H."/>
            <person name="de Melo A.L.T.M."/>
            <person name="Pandolfi V."/>
            <person name="Bustamante F.O."/>
            <person name="Brasileiro-Vidal A.C."/>
            <person name="Benko-Iseppon A.M."/>
        </authorList>
    </citation>
    <scope>NUCLEOTIDE SEQUENCE [LARGE SCALE GENOMIC DNA]</scope>
    <source>
        <tissue evidence="2">Leaves</tissue>
    </source>
</reference>
<dbReference type="InterPro" id="IPR031052">
    <property type="entry name" value="FHY3/FAR1"/>
</dbReference>
<dbReference type="EMBL" id="JASCZI010060758">
    <property type="protein sequence ID" value="MED6135819.1"/>
    <property type="molecule type" value="Genomic_DNA"/>
</dbReference>
<keyword evidence="1" id="KW-0862">Zinc</keyword>
<sequence>MHAFFNKFITRKSSLVQLVKQYDNCLHSKEQKEREANAADAHSVIPYATNSSIEAQFQHVYTQAKFKEVQAQFREKVNCTATEMHRVFGIVCYEISEQISRAFRIESKGMAAILHRAYDKAYVEMQEFKAKEKEVKTIITHEDGSLNEMNELQSHNTCSIKRTSEEKVGFKFGKTNCKCFNKKKRKALFEINAADENSRLVQSQNFPFH</sequence>
<organism evidence="2 3">
    <name type="scientific">Stylosanthes scabra</name>
    <dbReference type="NCBI Taxonomy" id="79078"/>
    <lineage>
        <taxon>Eukaryota</taxon>
        <taxon>Viridiplantae</taxon>
        <taxon>Streptophyta</taxon>
        <taxon>Embryophyta</taxon>
        <taxon>Tracheophyta</taxon>
        <taxon>Spermatophyta</taxon>
        <taxon>Magnoliopsida</taxon>
        <taxon>eudicotyledons</taxon>
        <taxon>Gunneridae</taxon>
        <taxon>Pentapetalae</taxon>
        <taxon>rosids</taxon>
        <taxon>fabids</taxon>
        <taxon>Fabales</taxon>
        <taxon>Fabaceae</taxon>
        <taxon>Papilionoideae</taxon>
        <taxon>50 kb inversion clade</taxon>
        <taxon>dalbergioids sensu lato</taxon>
        <taxon>Dalbergieae</taxon>
        <taxon>Pterocarpus clade</taxon>
        <taxon>Stylosanthes</taxon>
    </lineage>
</organism>